<evidence type="ECO:0000259" key="7">
    <source>
        <dbReference type="PROSITE" id="PS51918"/>
    </source>
</evidence>
<dbReference type="CDD" id="cd01335">
    <property type="entry name" value="Radical_SAM"/>
    <property type="match status" value="1"/>
</dbReference>
<dbReference type="Pfam" id="PF04055">
    <property type="entry name" value="Radical_SAM"/>
    <property type="match status" value="1"/>
</dbReference>
<dbReference type="NCBIfam" id="TIGR04337">
    <property type="entry name" value="AmmeMemoSam_rS"/>
    <property type="match status" value="1"/>
</dbReference>
<evidence type="ECO:0000256" key="5">
    <source>
        <dbReference type="ARBA" id="ARBA00023004"/>
    </source>
</evidence>
<dbReference type="InterPro" id="IPR058240">
    <property type="entry name" value="rSAM_sf"/>
</dbReference>
<sequence length="336" mass="37783">MKAAQTNPHPASYWQPVDKGRVQCLLCPFNCVLSEGKTSICRGKENIGGELYATNYAFTTSINIDPVEKKPLYNFYPGTKILSIGPNGCNLRCDFCQNYYISQEEASVTYLPPEKAVELSDHEGCIGVAYTYTEPFIWFEYVLDTAKAIRAKGLKNVLVTNGMINREPLEEILPWIDAMNVDIKSMDKTFYKKTCRGKLDPVLETVKRSVGLTHIEITNLVIPGLNDSDEMFEKLTDFLAELNPMIPLHFSRYHPDYRQTASATPLDTLYHAADIASKKLKHVYVGNIMSDSHNQTRCPKCQEVVVERSGYSIRKNNLVGGKCRFCGAYTGVVMDS</sequence>
<evidence type="ECO:0000256" key="1">
    <source>
        <dbReference type="ARBA" id="ARBA00001966"/>
    </source>
</evidence>
<dbReference type="PANTHER" id="PTHR30352">
    <property type="entry name" value="PYRUVATE FORMATE-LYASE-ACTIVATING ENZYME"/>
    <property type="match status" value="1"/>
</dbReference>
<keyword evidence="2" id="KW-0004">4Fe-4S</keyword>
<proteinExistence type="predicted"/>
<gene>
    <name evidence="8" type="ORF">MNBD_NITROSPINAE04-1144</name>
</gene>
<evidence type="ECO:0000256" key="3">
    <source>
        <dbReference type="ARBA" id="ARBA00022691"/>
    </source>
</evidence>
<evidence type="ECO:0000256" key="4">
    <source>
        <dbReference type="ARBA" id="ARBA00022723"/>
    </source>
</evidence>
<dbReference type="InterPro" id="IPR013785">
    <property type="entry name" value="Aldolase_TIM"/>
</dbReference>
<comment type="cofactor">
    <cofactor evidence="1">
        <name>[4Fe-4S] cluster</name>
        <dbReference type="ChEBI" id="CHEBI:49883"/>
    </cofactor>
</comment>
<protein>
    <submittedName>
        <fullName evidence="8">COG1180: Radical SAM, Pyruvate-formate lyase-activating enzyme like</fullName>
    </submittedName>
</protein>
<dbReference type="GO" id="GO:0016829">
    <property type="term" value="F:lyase activity"/>
    <property type="evidence" value="ECO:0007669"/>
    <property type="project" value="UniProtKB-KW"/>
</dbReference>
<dbReference type="PROSITE" id="PS51918">
    <property type="entry name" value="RADICAL_SAM"/>
    <property type="match status" value="1"/>
</dbReference>
<keyword evidence="3" id="KW-0949">S-adenosyl-L-methionine</keyword>
<organism evidence="8">
    <name type="scientific">hydrothermal vent metagenome</name>
    <dbReference type="NCBI Taxonomy" id="652676"/>
    <lineage>
        <taxon>unclassified sequences</taxon>
        <taxon>metagenomes</taxon>
        <taxon>ecological metagenomes</taxon>
    </lineage>
</organism>
<keyword evidence="8" id="KW-0456">Lyase</keyword>
<evidence type="ECO:0000256" key="6">
    <source>
        <dbReference type="ARBA" id="ARBA00023014"/>
    </source>
</evidence>
<dbReference type="PIRSF" id="PIRSF004869">
    <property type="entry name" value="PflX_prd"/>
    <property type="match status" value="1"/>
</dbReference>
<dbReference type="SFLD" id="SFLDG01101">
    <property type="entry name" value="Uncharacterised_Radical_SAM_Su"/>
    <property type="match status" value="1"/>
</dbReference>
<dbReference type="InterPro" id="IPR027596">
    <property type="entry name" value="AmmeMemoSam_rS"/>
</dbReference>
<keyword evidence="5" id="KW-0408">Iron</keyword>
<dbReference type="AlphaFoldDB" id="A0A3B1CEY1"/>
<evidence type="ECO:0000313" key="8">
    <source>
        <dbReference type="EMBL" id="VAX22498.1"/>
    </source>
</evidence>
<dbReference type="InterPro" id="IPR016431">
    <property type="entry name" value="Pyrv-formate_lyase-activ_prd"/>
</dbReference>
<evidence type="ECO:0000256" key="2">
    <source>
        <dbReference type="ARBA" id="ARBA00022485"/>
    </source>
</evidence>
<dbReference type="EMBL" id="UOGA01000226">
    <property type="protein sequence ID" value="VAX22498.1"/>
    <property type="molecule type" value="Genomic_DNA"/>
</dbReference>
<dbReference type="InterPro" id="IPR034457">
    <property type="entry name" value="Organic_radical-activating"/>
</dbReference>
<keyword evidence="8" id="KW-0670">Pyruvate</keyword>
<dbReference type="GO" id="GO:0046872">
    <property type="term" value="F:metal ion binding"/>
    <property type="evidence" value="ECO:0007669"/>
    <property type="project" value="UniProtKB-KW"/>
</dbReference>
<dbReference type="PANTHER" id="PTHR30352:SF5">
    <property type="entry name" value="PYRUVATE FORMATE-LYASE 1-ACTIVATING ENZYME"/>
    <property type="match status" value="1"/>
</dbReference>
<reference evidence="8" key="1">
    <citation type="submission" date="2018-06" db="EMBL/GenBank/DDBJ databases">
        <authorList>
            <person name="Zhirakovskaya E."/>
        </authorList>
    </citation>
    <scope>NUCLEOTIDE SEQUENCE</scope>
</reference>
<dbReference type="Gene3D" id="3.20.20.70">
    <property type="entry name" value="Aldolase class I"/>
    <property type="match status" value="1"/>
</dbReference>
<accession>A0A3B1CEY1</accession>
<name>A0A3B1CEY1_9ZZZZ</name>
<dbReference type="InterPro" id="IPR007197">
    <property type="entry name" value="rSAM"/>
</dbReference>
<keyword evidence="4" id="KW-0479">Metal-binding</keyword>
<dbReference type="SFLD" id="SFLDS00029">
    <property type="entry name" value="Radical_SAM"/>
    <property type="match status" value="1"/>
</dbReference>
<dbReference type="GO" id="GO:0051539">
    <property type="term" value="F:4 iron, 4 sulfur cluster binding"/>
    <property type="evidence" value="ECO:0007669"/>
    <property type="project" value="UniProtKB-KW"/>
</dbReference>
<keyword evidence="6" id="KW-0411">Iron-sulfur</keyword>
<feature type="domain" description="Radical SAM core" evidence="7">
    <location>
        <begin position="74"/>
        <end position="287"/>
    </location>
</feature>
<dbReference type="SUPFAM" id="SSF102114">
    <property type="entry name" value="Radical SAM enzymes"/>
    <property type="match status" value="1"/>
</dbReference>